<keyword evidence="1" id="KW-0472">Membrane</keyword>
<evidence type="ECO:0000256" key="1">
    <source>
        <dbReference type="SAM" id="Phobius"/>
    </source>
</evidence>
<reference evidence="2" key="1">
    <citation type="submission" date="2021-11" db="EMBL/GenBank/DDBJ databases">
        <title>BS-T2-15 a new species belonging to the Comamonadaceae family isolated from the soil of a French oak forest.</title>
        <authorList>
            <person name="Mieszkin S."/>
            <person name="Alain K."/>
        </authorList>
    </citation>
    <scope>NUCLEOTIDE SEQUENCE</scope>
    <source>
        <strain evidence="2">BS-T2-15</strain>
    </source>
</reference>
<dbReference type="Proteomes" id="UP001139353">
    <property type="component" value="Unassembled WGS sequence"/>
</dbReference>
<gene>
    <name evidence="2" type="ORF">LPC04_01130</name>
</gene>
<evidence type="ECO:0000313" key="2">
    <source>
        <dbReference type="EMBL" id="MCK9684303.1"/>
    </source>
</evidence>
<dbReference type="RefSeq" id="WP_275680337.1">
    <property type="nucleotide sequence ID" value="NZ_JAJLJH010000001.1"/>
</dbReference>
<feature type="transmembrane region" description="Helical" evidence="1">
    <location>
        <begin position="40"/>
        <end position="59"/>
    </location>
</feature>
<dbReference type="EMBL" id="JAJLJH010000001">
    <property type="protein sequence ID" value="MCK9684303.1"/>
    <property type="molecule type" value="Genomic_DNA"/>
</dbReference>
<name>A0A9X2BX79_9BURK</name>
<dbReference type="AlphaFoldDB" id="A0A9X2BX79"/>
<feature type="transmembrane region" description="Helical" evidence="1">
    <location>
        <begin position="65"/>
        <end position="85"/>
    </location>
</feature>
<organism evidence="2 3">
    <name type="scientific">Scleromatobacter humisilvae</name>
    <dbReference type="NCBI Taxonomy" id="2897159"/>
    <lineage>
        <taxon>Bacteria</taxon>
        <taxon>Pseudomonadati</taxon>
        <taxon>Pseudomonadota</taxon>
        <taxon>Betaproteobacteria</taxon>
        <taxon>Burkholderiales</taxon>
        <taxon>Sphaerotilaceae</taxon>
        <taxon>Scleromatobacter</taxon>
    </lineage>
</organism>
<keyword evidence="1" id="KW-1133">Transmembrane helix</keyword>
<comment type="caution">
    <text evidence="2">The sequence shown here is derived from an EMBL/GenBank/DDBJ whole genome shotgun (WGS) entry which is preliminary data.</text>
</comment>
<keyword evidence="1" id="KW-0812">Transmembrane</keyword>
<sequence>MPSPLDIVSHTPIAVWIALAVLVMVGLRQTRTTKMSAGRVWLVPLLVGAASLAGALRGFAGAGELLTGGCWAIGAALGFLSNRSLDLPRRVSANDDGSFTIGGSIAPLLLFVGVFMVRYVVNVALAIQPALAHDPVAAAAAAIAYGLTAGLLAARSRKIWMTRRDRVDLVAA</sequence>
<evidence type="ECO:0000313" key="3">
    <source>
        <dbReference type="Proteomes" id="UP001139353"/>
    </source>
</evidence>
<feature type="transmembrane region" description="Helical" evidence="1">
    <location>
        <begin position="136"/>
        <end position="154"/>
    </location>
</feature>
<keyword evidence="3" id="KW-1185">Reference proteome</keyword>
<proteinExistence type="predicted"/>
<dbReference type="InterPro" id="IPR046730">
    <property type="entry name" value="DUF6622"/>
</dbReference>
<dbReference type="Pfam" id="PF20327">
    <property type="entry name" value="DUF6622"/>
    <property type="match status" value="1"/>
</dbReference>
<feature type="transmembrane region" description="Helical" evidence="1">
    <location>
        <begin position="97"/>
        <end position="116"/>
    </location>
</feature>
<evidence type="ECO:0008006" key="4">
    <source>
        <dbReference type="Google" id="ProtNLM"/>
    </source>
</evidence>
<accession>A0A9X2BX79</accession>
<protein>
    <recommendedName>
        <fullName evidence="4">DUF1453 domain-containing protein</fullName>
    </recommendedName>
</protein>
<feature type="transmembrane region" description="Helical" evidence="1">
    <location>
        <begin position="12"/>
        <end position="28"/>
    </location>
</feature>